<dbReference type="InterPro" id="IPR050508">
    <property type="entry name" value="Methyltransf_Superfamily"/>
</dbReference>
<dbReference type="PANTHER" id="PTHR42912:SF93">
    <property type="entry name" value="N6-ADENOSINE-METHYLTRANSFERASE TMT1A"/>
    <property type="match status" value="1"/>
</dbReference>
<feature type="non-terminal residue" evidence="2">
    <location>
        <position position="1"/>
    </location>
</feature>
<dbReference type="SUPFAM" id="SSF53335">
    <property type="entry name" value="S-adenosyl-L-methionine-dependent methyltransferases"/>
    <property type="match status" value="1"/>
</dbReference>
<dbReference type="AlphaFoldDB" id="X1JCN1"/>
<name>X1JCN1_9ZZZZ</name>
<proteinExistence type="predicted"/>
<feature type="domain" description="Methyltransferase type 11" evidence="1">
    <location>
        <begin position="6"/>
        <end position="99"/>
    </location>
</feature>
<dbReference type="InterPro" id="IPR029063">
    <property type="entry name" value="SAM-dependent_MTases_sf"/>
</dbReference>
<dbReference type="CDD" id="cd02440">
    <property type="entry name" value="AdoMet_MTases"/>
    <property type="match status" value="1"/>
</dbReference>
<dbReference type="Gene3D" id="3.40.50.150">
    <property type="entry name" value="Vaccinia Virus protein VP39"/>
    <property type="match status" value="1"/>
</dbReference>
<dbReference type="PANTHER" id="PTHR42912">
    <property type="entry name" value="METHYLTRANSFERASE"/>
    <property type="match status" value="1"/>
</dbReference>
<dbReference type="InterPro" id="IPR013216">
    <property type="entry name" value="Methyltransf_11"/>
</dbReference>
<gene>
    <name evidence="2" type="ORF">S03H2_48820</name>
</gene>
<organism evidence="2">
    <name type="scientific">marine sediment metagenome</name>
    <dbReference type="NCBI Taxonomy" id="412755"/>
    <lineage>
        <taxon>unclassified sequences</taxon>
        <taxon>metagenomes</taxon>
        <taxon>ecological metagenomes</taxon>
    </lineage>
</organism>
<sequence>PVERLLDFGCNTGRLTGFLSDFTDEIYGADIDEGYEKKLAESCSKAKFGLIKNNKLPFSDEFFDIVFSCKVFQHFSEKVVVEMGLEIKRVLKIGGKLIIYEGLRKLPYGKDRFDIMPLKKINIIIIEENRDHYELITFKK</sequence>
<dbReference type="EMBL" id="BARU01030809">
    <property type="protein sequence ID" value="GAH67503.1"/>
    <property type="molecule type" value="Genomic_DNA"/>
</dbReference>
<evidence type="ECO:0000259" key="1">
    <source>
        <dbReference type="Pfam" id="PF08241"/>
    </source>
</evidence>
<comment type="caution">
    <text evidence="2">The sequence shown here is derived from an EMBL/GenBank/DDBJ whole genome shotgun (WGS) entry which is preliminary data.</text>
</comment>
<accession>X1JCN1</accession>
<protein>
    <recommendedName>
        <fullName evidence="1">Methyltransferase type 11 domain-containing protein</fullName>
    </recommendedName>
</protein>
<dbReference type="Pfam" id="PF08241">
    <property type="entry name" value="Methyltransf_11"/>
    <property type="match status" value="1"/>
</dbReference>
<dbReference type="GO" id="GO:0008757">
    <property type="term" value="F:S-adenosylmethionine-dependent methyltransferase activity"/>
    <property type="evidence" value="ECO:0007669"/>
    <property type="project" value="InterPro"/>
</dbReference>
<reference evidence="2" key="1">
    <citation type="journal article" date="2014" name="Front. Microbiol.">
        <title>High frequency of phylogenetically diverse reductive dehalogenase-homologous genes in deep subseafloor sedimentary metagenomes.</title>
        <authorList>
            <person name="Kawai M."/>
            <person name="Futagami T."/>
            <person name="Toyoda A."/>
            <person name="Takaki Y."/>
            <person name="Nishi S."/>
            <person name="Hori S."/>
            <person name="Arai W."/>
            <person name="Tsubouchi T."/>
            <person name="Morono Y."/>
            <person name="Uchiyama I."/>
            <person name="Ito T."/>
            <person name="Fujiyama A."/>
            <person name="Inagaki F."/>
            <person name="Takami H."/>
        </authorList>
    </citation>
    <scope>NUCLEOTIDE SEQUENCE</scope>
    <source>
        <strain evidence="2">Expedition CK06-06</strain>
    </source>
</reference>
<evidence type="ECO:0000313" key="2">
    <source>
        <dbReference type="EMBL" id="GAH67503.1"/>
    </source>
</evidence>